<dbReference type="AlphaFoldDB" id="E2Q8D1"/>
<name>E2Q8D1_STRCL</name>
<dbReference type="Proteomes" id="UP000002357">
    <property type="component" value="Chromosome"/>
</dbReference>
<protein>
    <submittedName>
        <fullName evidence="2">Uncharacterized protein</fullName>
    </submittedName>
</protein>
<evidence type="ECO:0000313" key="2">
    <source>
        <dbReference type="EMBL" id="EFG05463.1"/>
    </source>
</evidence>
<evidence type="ECO:0000256" key="1">
    <source>
        <dbReference type="SAM" id="MobiDB-lite"/>
    </source>
</evidence>
<proteinExistence type="predicted"/>
<dbReference type="EMBL" id="CM000913">
    <property type="protein sequence ID" value="EFG05463.1"/>
    <property type="molecule type" value="Genomic_DNA"/>
</dbReference>
<sequence length="189" mass="18988">MSVDEVPARGPAGQGGVLPCRARRPGWECARAVPGGPGGDARWKGPVAGAAFLAARSSSTRGRHRPPDPAPRSGPIRTAGSGPPDRHAVAGAGTGRVPRAASPPGFRQAVGAQPPWPGRKRNVVLATPRPVAPCRSRSPERRTGGTPRSPAGTALFGDRSGSGVARGTGGVTGTPARPVPSGCRRSCGA</sequence>
<evidence type="ECO:0000313" key="3">
    <source>
        <dbReference type="Proteomes" id="UP000002357"/>
    </source>
</evidence>
<feature type="region of interest" description="Disordered" evidence="1">
    <location>
        <begin position="54"/>
        <end position="189"/>
    </location>
</feature>
<feature type="region of interest" description="Disordered" evidence="1">
    <location>
        <begin position="1"/>
        <end position="24"/>
    </location>
</feature>
<accession>E2Q8D1</accession>
<organism evidence="2 3">
    <name type="scientific">Streptomyces clavuligerus</name>
    <dbReference type="NCBI Taxonomy" id="1901"/>
    <lineage>
        <taxon>Bacteria</taxon>
        <taxon>Bacillati</taxon>
        <taxon>Actinomycetota</taxon>
        <taxon>Actinomycetes</taxon>
        <taxon>Kitasatosporales</taxon>
        <taxon>Streptomycetaceae</taxon>
        <taxon>Streptomyces</taxon>
    </lineage>
</organism>
<keyword evidence="3" id="KW-1185">Reference proteome</keyword>
<gene>
    <name evidence="2" type="ORF">SCLAV_0387</name>
</gene>
<reference evidence="2 3" key="1">
    <citation type="journal article" date="2010" name="Genome Biol. Evol.">
        <title>The sequence of a 1.8-mb bacterial linear plasmid reveals a rich evolutionary reservoir of secondary metabolic pathways.</title>
        <authorList>
            <person name="Medema M.H."/>
            <person name="Trefzer A."/>
            <person name="Kovalchuk A."/>
            <person name="van den Berg M."/>
            <person name="Mueller U."/>
            <person name="Heijne W."/>
            <person name="Wu L."/>
            <person name="Alam M.T."/>
            <person name="Ronning C.M."/>
            <person name="Nierman W.C."/>
            <person name="Bovenberg R.A.L."/>
            <person name="Breitling R."/>
            <person name="Takano E."/>
        </authorList>
    </citation>
    <scope>NUCLEOTIDE SEQUENCE [LARGE SCALE GENOMIC DNA]</scope>
    <source>
        <strain evidence="3">ATCC 27064 / DSM 738 / JCM 4710 / NBRC 13307 / NCIMB 12785 / NRRL 3585 / VKM Ac-602</strain>
    </source>
</reference>